<dbReference type="PANTHER" id="PTHR43808">
    <property type="entry name" value="ACETYLORNITHINE DEACETYLASE"/>
    <property type="match status" value="1"/>
</dbReference>
<dbReference type="SUPFAM" id="SSF55031">
    <property type="entry name" value="Bacterial exopeptidase dimerisation domain"/>
    <property type="match status" value="1"/>
</dbReference>
<dbReference type="OrthoDB" id="3665926at2"/>
<dbReference type="EC" id="3.5.1.16" evidence="5"/>
<dbReference type="InterPro" id="IPR002933">
    <property type="entry name" value="Peptidase_M20"/>
</dbReference>
<accession>A0A545T2M7</accession>
<dbReference type="GO" id="GO:0008777">
    <property type="term" value="F:acetylornithine deacetylase activity"/>
    <property type="evidence" value="ECO:0007669"/>
    <property type="project" value="UniProtKB-EC"/>
</dbReference>
<dbReference type="InterPro" id="IPR011650">
    <property type="entry name" value="Peptidase_M20_dimer"/>
</dbReference>
<dbReference type="Pfam" id="PF01546">
    <property type="entry name" value="Peptidase_M20"/>
    <property type="match status" value="1"/>
</dbReference>
<dbReference type="SUPFAM" id="SSF53187">
    <property type="entry name" value="Zn-dependent exopeptidases"/>
    <property type="match status" value="1"/>
</dbReference>
<dbReference type="Gene3D" id="3.30.70.360">
    <property type="match status" value="1"/>
</dbReference>
<feature type="domain" description="Peptidase M20 dimerisation" evidence="4">
    <location>
        <begin position="166"/>
        <end position="265"/>
    </location>
</feature>
<keyword evidence="6" id="KW-1185">Reference proteome</keyword>
<reference evidence="5 6" key="1">
    <citation type="submission" date="2019-06" db="EMBL/GenBank/DDBJ databases">
        <title>Draft genome of Aliikangiella marina GYP-15.</title>
        <authorList>
            <person name="Wang G."/>
        </authorList>
    </citation>
    <scope>NUCLEOTIDE SEQUENCE [LARGE SCALE GENOMIC DNA]</scope>
    <source>
        <strain evidence="5 6">GYP-15</strain>
    </source>
</reference>
<dbReference type="InterPro" id="IPR036264">
    <property type="entry name" value="Bact_exopeptidase_dim_dom"/>
</dbReference>
<name>A0A545T2M7_9GAMM</name>
<organism evidence="5 6">
    <name type="scientific">Aliikangiella marina</name>
    <dbReference type="NCBI Taxonomy" id="1712262"/>
    <lineage>
        <taxon>Bacteria</taxon>
        <taxon>Pseudomonadati</taxon>
        <taxon>Pseudomonadota</taxon>
        <taxon>Gammaproteobacteria</taxon>
        <taxon>Oceanospirillales</taxon>
        <taxon>Pleioneaceae</taxon>
        <taxon>Aliikangiella</taxon>
    </lineage>
</organism>
<evidence type="ECO:0000313" key="6">
    <source>
        <dbReference type="Proteomes" id="UP000317839"/>
    </source>
</evidence>
<comment type="caution">
    <text evidence="5">The sequence shown here is derived from an EMBL/GenBank/DDBJ whole genome shotgun (WGS) entry which is preliminary data.</text>
</comment>
<protein>
    <submittedName>
        <fullName evidence="5">Acetylornithine deacetylase</fullName>
        <ecNumber evidence="5">3.5.1.16</ecNumber>
    </submittedName>
</protein>
<evidence type="ECO:0000256" key="2">
    <source>
        <dbReference type="ARBA" id="ARBA00022801"/>
    </source>
</evidence>
<evidence type="ECO:0000256" key="1">
    <source>
        <dbReference type="ARBA" id="ARBA00022723"/>
    </source>
</evidence>
<dbReference type="Pfam" id="PF07687">
    <property type="entry name" value="M20_dimer"/>
    <property type="match status" value="1"/>
</dbReference>
<evidence type="ECO:0000256" key="3">
    <source>
        <dbReference type="ARBA" id="ARBA00023285"/>
    </source>
</evidence>
<dbReference type="InterPro" id="IPR050072">
    <property type="entry name" value="Peptidase_M20A"/>
</dbReference>
<gene>
    <name evidence="5" type="ORF">FLL45_20150</name>
</gene>
<dbReference type="GO" id="GO:0046872">
    <property type="term" value="F:metal ion binding"/>
    <property type="evidence" value="ECO:0007669"/>
    <property type="project" value="UniProtKB-KW"/>
</dbReference>
<keyword evidence="3" id="KW-0170">Cobalt</keyword>
<dbReference type="EMBL" id="VIKR01000006">
    <property type="protein sequence ID" value="TQV71470.1"/>
    <property type="molecule type" value="Genomic_DNA"/>
</dbReference>
<sequence length="377" mass="40653">MKNNQNILSTTLGHLAALVSFDTQNPPKAITQDSEIFHYLKKNLEGFQFEFIDAGNGSICLLAQRGQPQLLFNFHIDTVPITNGWSKDPFTLEVSQETATGLGACDIKGASACMLTAVNRAPGDVALLFSSDEEHGSSEAVKAFLAGNKGFKQVVVAEPTQAKAITAHRGIQTAEATFTGKPGHASELRAHNDNAIHRAASWISKSIEWINQQNYQFKSLIGLPFNVGTISGGIKANMIAAESSLKFGFRPLPGQSEDELLDFLAKGILSDEQQYPVAIKKGFNGPSLPAANQNFDEAHRNAEKLSTSLGLSTASPVNFWTEASLFSQSGATAIVYGPGNIEQAHTADEWVALDQLLAVENSYINILNKLSDNSFKL</sequence>
<dbReference type="AlphaFoldDB" id="A0A545T2M7"/>
<dbReference type="Proteomes" id="UP000317839">
    <property type="component" value="Unassembled WGS sequence"/>
</dbReference>
<dbReference type="PANTHER" id="PTHR43808:SF31">
    <property type="entry name" value="N-ACETYL-L-CITRULLINE DEACETYLASE"/>
    <property type="match status" value="1"/>
</dbReference>
<keyword evidence="2 5" id="KW-0378">Hydrolase</keyword>
<dbReference type="NCBIfam" id="NF006439">
    <property type="entry name" value="PRK08737.1"/>
    <property type="match status" value="1"/>
</dbReference>
<keyword evidence="1" id="KW-0479">Metal-binding</keyword>
<evidence type="ECO:0000313" key="5">
    <source>
        <dbReference type="EMBL" id="TQV71470.1"/>
    </source>
</evidence>
<dbReference type="Gene3D" id="3.40.630.10">
    <property type="entry name" value="Zn peptidases"/>
    <property type="match status" value="1"/>
</dbReference>
<dbReference type="GO" id="GO:0006526">
    <property type="term" value="P:L-arginine biosynthetic process"/>
    <property type="evidence" value="ECO:0007669"/>
    <property type="project" value="TreeGrafter"/>
</dbReference>
<evidence type="ECO:0000259" key="4">
    <source>
        <dbReference type="Pfam" id="PF07687"/>
    </source>
</evidence>
<proteinExistence type="predicted"/>
<dbReference type="RefSeq" id="WP_142943869.1">
    <property type="nucleotide sequence ID" value="NZ_VIKR01000006.1"/>
</dbReference>